<dbReference type="Pfam" id="PF20803">
    <property type="entry name" value="PaaX_M"/>
    <property type="match status" value="1"/>
</dbReference>
<name>A0A6L8W8V8_9PROT</name>
<dbReference type="EMBL" id="WTUW01000002">
    <property type="protein sequence ID" value="MZR30924.1"/>
    <property type="molecule type" value="Genomic_DNA"/>
</dbReference>
<dbReference type="InterPro" id="IPR013225">
    <property type="entry name" value="PaaX_C"/>
</dbReference>
<evidence type="ECO:0000313" key="4">
    <source>
        <dbReference type="EMBL" id="MZR30924.1"/>
    </source>
</evidence>
<gene>
    <name evidence="4" type="primary">paaX</name>
    <name evidence="4" type="ORF">GQE98_09790</name>
</gene>
<feature type="domain" description="Transcriptional repressor PaaX-like N-terminal" evidence="1">
    <location>
        <begin position="21"/>
        <end position="90"/>
    </location>
</feature>
<organism evidence="4 5">
    <name type="scientific">Sneathiella litorea</name>
    <dbReference type="NCBI Taxonomy" id="2606216"/>
    <lineage>
        <taxon>Bacteria</taxon>
        <taxon>Pseudomonadati</taxon>
        <taxon>Pseudomonadota</taxon>
        <taxon>Alphaproteobacteria</taxon>
        <taxon>Sneathiellales</taxon>
        <taxon>Sneathiellaceae</taxon>
        <taxon>Sneathiella</taxon>
    </lineage>
</organism>
<dbReference type="NCBIfam" id="TIGR02277">
    <property type="entry name" value="PaaX_trns_reg"/>
    <property type="match status" value="1"/>
</dbReference>
<dbReference type="PIRSF" id="PIRSF020623">
    <property type="entry name" value="PaaX"/>
    <property type="match status" value="1"/>
</dbReference>
<dbReference type="PANTHER" id="PTHR30319">
    <property type="entry name" value="PHENYLACETIC ACID REGULATOR-RELATED TRANSCRIPTIONAL REPRESSOR"/>
    <property type="match status" value="1"/>
</dbReference>
<dbReference type="AlphaFoldDB" id="A0A6L8W8V8"/>
<dbReference type="Pfam" id="PF07848">
    <property type="entry name" value="PaaX"/>
    <property type="match status" value="1"/>
</dbReference>
<evidence type="ECO:0000259" key="3">
    <source>
        <dbReference type="Pfam" id="PF20803"/>
    </source>
</evidence>
<dbReference type="InterPro" id="IPR012906">
    <property type="entry name" value="PaaX-like_N"/>
</dbReference>
<reference evidence="4 5" key="1">
    <citation type="submission" date="2019-12" db="EMBL/GenBank/DDBJ databases">
        <title>Snethiella sp. nov. sp. isolated from sea sand.</title>
        <authorList>
            <person name="Kim J."/>
            <person name="Jeong S.E."/>
            <person name="Jung H.S."/>
            <person name="Jeon C.O."/>
        </authorList>
    </citation>
    <scope>NUCLEOTIDE SEQUENCE [LARGE SCALE GENOMIC DNA]</scope>
    <source>
        <strain evidence="4 5">DP05</strain>
    </source>
</reference>
<keyword evidence="5" id="KW-1185">Reference proteome</keyword>
<dbReference type="InterPro" id="IPR036388">
    <property type="entry name" value="WH-like_DNA-bd_sf"/>
</dbReference>
<protein>
    <submittedName>
        <fullName evidence="4">Phenylacetic acid degradation operon negative regulatory protein PaaX</fullName>
    </submittedName>
</protein>
<comment type="caution">
    <text evidence="4">The sequence shown here is derived from an EMBL/GenBank/DDBJ whole genome shotgun (WGS) entry which is preliminary data.</text>
</comment>
<dbReference type="Pfam" id="PF08223">
    <property type="entry name" value="PaaX_C"/>
    <property type="match status" value="1"/>
</dbReference>
<dbReference type="InterPro" id="IPR011965">
    <property type="entry name" value="PaaX_trns_reg"/>
</dbReference>
<sequence length="322" mass="36157">MNQTASIDPRITPLFKKLDLKAKSLLVTVWGDAVLPHGGTVWLGSLITLVTPLGLNDRVVRTAVFRLQKEGFLSSRQIGRRSFYNLTETGAHRFAEASHRIYAAGDIPWDGKWLFLFALRRELAEKDRRKLETELGWLGFGNLGGGVYAHPTASAESVDSLLSDLGLAGKVTVLSATGSGNAPFNAPEILVAKGWTLKDLEADYARFIRHFAPFSDIMQSTTTLDEKKCFIIRSLLVHDYRRVLLRDPMLPAELLPDKWNGNQARALFRDIYNLVWEGAEAYLMEILENATGRLPPASEDFYRRFGGLKKHSLRKTIVQEQE</sequence>
<accession>A0A6L8W8V8</accession>
<dbReference type="PANTHER" id="PTHR30319:SF1">
    <property type="entry name" value="TRANSCRIPTIONAL REPRESSOR PAAX"/>
    <property type="match status" value="1"/>
</dbReference>
<dbReference type="Gene3D" id="3.30.70.2650">
    <property type="match status" value="1"/>
</dbReference>
<dbReference type="RefSeq" id="WP_161315464.1">
    <property type="nucleotide sequence ID" value="NZ_WTUW01000002.1"/>
</dbReference>
<evidence type="ECO:0000259" key="1">
    <source>
        <dbReference type="Pfam" id="PF07848"/>
    </source>
</evidence>
<dbReference type="Gene3D" id="1.20.58.1460">
    <property type="match status" value="1"/>
</dbReference>
<feature type="domain" description="Transcriptional repressor PaaX-like central Cas2-like" evidence="3">
    <location>
        <begin position="108"/>
        <end position="180"/>
    </location>
</feature>
<dbReference type="Gene3D" id="1.10.10.10">
    <property type="entry name" value="Winged helix-like DNA-binding domain superfamily/Winged helix DNA-binding domain"/>
    <property type="match status" value="1"/>
</dbReference>
<evidence type="ECO:0000313" key="5">
    <source>
        <dbReference type="Proteomes" id="UP000476030"/>
    </source>
</evidence>
<evidence type="ECO:0000259" key="2">
    <source>
        <dbReference type="Pfam" id="PF08223"/>
    </source>
</evidence>
<dbReference type="Proteomes" id="UP000476030">
    <property type="component" value="Unassembled WGS sequence"/>
</dbReference>
<feature type="domain" description="Transcriptional repressor PaaX-like C-terminal" evidence="2">
    <location>
        <begin position="195"/>
        <end position="284"/>
    </location>
</feature>
<proteinExistence type="predicted"/>
<dbReference type="GO" id="GO:0006351">
    <property type="term" value="P:DNA-templated transcription"/>
    <property type="evidence" value="ECO:0007669"/>
    <property type="project" value="InterPro"/>
</dbReference>
<dbReference type="InterPro" id="IPR048846">
    <property type="entry name" value="PaaX-like_central"/>
</dbReference>